<dbReference type="SUPFAM" id="SSF56281">
    <property type="entry name" value="Metallo-hydrolase/oxidoreductase"/>
    <property type="match status" value="1"/>
</dbReference>
<organism evidence="3 4">
    <name type="scientific">Limnospira platensis NIES-46</name>
    <dbReference type="NCBI Taxonomy" id="1236695"/>
    <lineage>
        <taxon>Bacteria</taxon>
        <taxon>Bacillati</taxon>
        <taxon>Cyanobacteriota</taxon>
        <taxon>Cyanophyceae</taxon>
        <taxon>Oscillatoriophycideae</taxon>
        <taxon>Oscillatoriales</taxon>
        <taxon>Sirenicapillariaceae</taxon>
        <taxon>Limnospira</taxon>
    </lineage>
</organism>
<feature type="domain" description="Metallo-beta-lactamase" evidence="2">
    <location>
        <begin position="52"/>
        <end position="245"/>
    </location>
</feature>
<dbReference type="Gene3D" id="3.60.15.10">
    <property type="entry name" value="Ribonuclease Z/Hydroxyacylglutathione hydrolase-like"/>
    <property type="match status" value="1"/>
</dbReference>
<proteinExistence type="predicted"/>
<feature type="compositionally biased region" description="Polar residues" evidence="1">
    <location>
        <begin position="11"/>
        <end position="22"/>
    </location>
</feature>
<keyword evidence="4" id="KW-1185">Reference proteome</keyword>
<dbReference type="SMART" id="SM00849">
    <property type="entry name" value="Lactamase_B"/>
    <property type="match status" value="1"/>
</dbReference>
<gene>
    <name evidence="3" type="ORF">NIES46_44120</name>
</gene>
<name>A0A5M3T9G3_LIMPL</name>
<dbReference type="InterPro" id="IPR036866">
    <property type="entry name" value="RibonucZ/Hydroxyglut_hydro"/>
</dbReference>
<dbReference type="Pfam" id="PF12706">
    <property type="entry name" value="Lactamase_B_2"/>
    <property type="match status" value="1"/>
</dbReference>
<sequence>MPVYDRPVKNPQVSDNNAMNDNSAPVEFSVQFWGVRGNIATPGHKTVRYGGNTSCVEMRLGNQRFIFDGGTGLRVLGLDLLKQMPVEASVFFSHTHWDHIQGFPFFVPAFIPINRFHIYGAIAPDGSTIKERLSDQMVHPNFPVPMHVMQSDLKFYDLIPGDVITLSDGIKIETAPLNHPNMAVGYRVTWEGRTAVYCSDTEHFLDRFDNNVLHLARDADLLIYDATYTNEEYHDHKCPKIGWGHSTWQVGVEIAKKAGVKQIAMYQHDPSHDDDFLDRVQLELKAAFPHGVVAREGMVITLD</sequence>
<dbReference type="RefSeq" id="WP_006616289.1">
    <property type="nucleotide sequence ID" value="NZ_BIMW01000181.1"/>
</dbReference>
<dbReference type="CDD" id="cd07715">
    <property type="entry name" value="TaR3-like_MBL-fold"/>
    <property type="match status" value="1"/>
</dbReference>
<dbReference type="InterPro" id="IPR001279">
    <property type="entry name" value="Metallo-B-lactamas"/>
</dbReference>
<dbReference type="PANTHER" id="PTHR42663:SF4">
    <property type="entry name" value="SLL1036 PROTEIN"/>
    <property type="match status" value="1"/>
</dbReference>
<evidence type="ECO:0000256" key="1">
    <source>
        <dbReference type="SAM" id="MobiDB-lite"/>
    </source>
</evidence>
<dbReference type="GeneID" id="301685155"/>
<dbReference type="PANTHER" id="PTHR42663">
    <property type="entry name" value="HYDROLASE C777.06C-RELATED-RELATED"/>
    <property type="match status" value="1"/>
</dbReference>
<feature type="region of interest" description="Disordered" evidence="1">
    <location>
        <begin position="1"/>
        <end position="22"/>
    </location>
</feature>
<evidence type="ECO:0000259" key="2">
    <source>
        <dbReference type="SMART" id="SM00849"/>
    </source>
</evidence>
<reference evidence="3 4" key="1">
    <citation type="journal article" date="2019" name="J Genomics">
        <title>The Draft Genome of a Hydrogen-producing Cyanobacterium, Arthrospira platensis NIES-46.</title>
        <authorList>
            <person name="Suzuki S."/>
            <person name="Yamaguchi H."/>
            <person name="Kawachi M."/>
        </authorList>
    </citation>
    <scope>NUCLEOTIDE SEQUENCE [LARGE SCALE GENOMIC DNA]</scope>
    <source>
        <strain evidence="3 4">NIES-46</strain>
    </source>
</reference>
<evidence type="ECO:0000313" key="3">
    <source>
        <dbReference type="EMBL" id="GCE96343.1"/>
    </source>
</evidence>
<dbReference type="EMBL" id="BIMW01000181">
    <property type="protein sequence ID" value="GCE96343.1"/>
    <property type="molecule type" value="Genomic_DNA"/>
</dbReference>
<accession>A0A5M3T9G3</accession>
<protein>
    <recommendedName>
        <fullName evidence="2">Metallo-beta-lactamase domain-containing protein</fullName>
    </recommendedName>
</protein>
<dbReference type="Proteomes" id="UP000326169">
    <property type="component" value="Unassembled WGS sequence"/>
</dbReference>
<evidence type="ECO:0000313" key="4">
    <source>
        <dbReference type="Proteomes" id="UP000326169"/>
    </source>
</evidence>
<comment type="caution">
    <text evidence="3">The sequence shown here is derived from an EMBL/GenBank/DDBJ whole genome shotgun (WGS) entry which is preliminary data.</text>
</comment>